<evidence type="ECO:0000313" key="2">
    <source>
        <dbReference type="EMBL" id="GAG43681.1"/>
    </source>
</evidence>
<dbReference type="GO" id="GO:0005634">
    <property type="term" value="C:nucleus"/>
    <property type="evidence" value="ECO:0007669"/>
    <property type="project" value="TreeGrafter"/>
</dbReference>
<dbReference type="GO" id="GO:0003676">
    <property type="term" value="F:nucleic acid binding"/>
    <property type="evidence" value="ECO:0007669"/>
    <property type="project" value="InterPro"/>
</dbReference>
<dbReference type="InterPro" id="IPR011545">
    <property type="entry name" value="DEAD/DEAH_box_helicase_dom"/>
</dbReference>
<reference evidence="2" key="1">
    <citation type="journal article" date="2014" name="Front. Microbiol.">
        <title>High frequency of phylogenetically diverse reductive dehalogenase-homologous genes in deep subseafloor sedimentary metagenomes.</title>
        <authorList>
            <person name="Kawai M."/>
            <person name="Futagami T."/>
            <person name="Toyoda A."/>
            <person name="Takaki Y."/>
            <person name="Nishi S."/>
            <person name="Hori S."/>
            <person name="Arai W."/>
            <person name="Tsubouchi T."/>
            <person name="Morono Y."/>
            <person name="Uchiyama I."/>
            <person name="Ito T."/>
            <person name="Fujiyama A."/>
            <person name="Inagaki F."/>
            <person name="Takami H."/>
        </authorList>
    </citation>
    <scope>NUCLEOTIDE SEQUENCE</scope>
    <source>
        <strain evidence="2">Expedition CK06-06</strain>
    </source>
</reference>
<dbReference type="EMBL" id="BARS01056553">
    <property type="protein sequence ID" value="GAG43681.1"/>
    <property type="molecule type" value="Genomic_DNA"/>
</dbReference>
<dbReference type="PANTHER" id="PTHR47957">
    <property type="entry name" value="ATP-DEPENDENT HELICASE HRQ1"/>
    <property type="match status" value="1"/>
</dbReference>
<dbReference type="AlphaFoldDB" id="X0Z575"/>
<dbReference type="InterPro" id="IPR027417">
    <property type="entry name" value="P-loop_NTPase"/>
</dbReference>
<comment type="caution">
    <text evidence="2">The sequence shown here is derived from an EMBL/GenBank/DDBJ whole genome shotgun (WGS) entry which is preliminary data.</text>
</comment>
<sequence>MPVERILNELKKYNKISSRFTDWRHIPAKSGIYEEFPKWIEDKLVRILKEKGINKLYSHQVSALEFIRNKNNVVVVTPTASGKTLCYNLPVLDSILRDENSRALYLFPTKALSQDQLTELYQLVSALDEGIKTYTYDGDTPSSARQAIRKKGHIVVTNPDMLHLGI</sequence>
<feature type="domain" description="Helicase ATP-binding" evidence="1">
    <location>
        <begin position="64"/>
        <end position="166"/>
    </location>
</feature>
<dbReference type="PROSITE" id="PS51192">
    <property type="entry name" value="HELICASE_ATP_BIND_1"/>
    <property type="match status" value="1"/>
</dbReference>
<name>X0Z575_9ZZZZ</name>
<dbReference type="PANTHER" id="PTHR47957:SF3">
    <property type="entry name" value="ATP-DEPENDENT HELICASE HRQ1"/>
    <property type="match status" value="1"/>
</dbReference>
<dbReference type="Pfam" id="PF00270">
    <property type="entry name" value="DEAD"/>
    <property type="match status" value="1"/>
</dbReference>
<evidence type="ECO:0000259" key="1">
    <source>
        <dbReference type="PROSITE" id="PS51192"/>
    </source>
</evidence>
<protein>
    <recommendedName>
        <fullName evidence="1">Helicase ATP-binding domain-containing protein</fullName>
    </recommendedName>
</protein>
<dbReference type="GO" id="GO:0006289">
    <property type="term" value="P:nucleotide-excision repair"/>
    <property type="evidence" value="ECO:0007669"/>
    <property type="project" value="TreeGrafter"/>
</dbReference>
<gene>
    <name evidence="2" type="ORF">S01H1_83240</name>
</gene>
<dbReference type="Gene3D" id="3.40.50.300">
    <property type="entry name" value="P-loop containing nucleotide triphosphate hydrolases"/>
    <property type="match status" value="1"/>
</dbReference>
<dbReference type="SUPFAM" id="SSF52540">
    <property type="entry name" value="P-loop containing nucleoside triphosphate hydrolases"/>
    <property type="match status" value="1"/>
</dbReference>
<feature type="non-terminal residue" evidence="2">
    <location>
        <position position="166"/>
    </location>
</feature>
<dbReference type="InterPro" id="IPR014001">
    <property type="entry name" value="Helicase_ATP-bd"/>
</dbReference>
<dbReference type="GO" id="GO:0036297">
    <property type="term" value="P:interstrand cross-link repair"/>
    <property type="evidence" value="ECO:0007669"/>
    <property type="project" value="TreeGrafter"/>
</dbReference>
<proteinExistence type="predicted"/>
<dbReference type="GO" id="GO:0043138">
    <property type="term" value="F:3'-5' DNA helicase activity"/>
    <property type="evidence" value="ECO:0007669"/>
    <property type="project" value="TreeGrafter"/>
</dbReference>
<dbReference type="GO" id="GO:0005524">
    <property type="term" value="F:ATP binding"/>
    <property type="evidence" value="ECO:0007669"/>
    <property type="project" value="InterPro"/>
</dbReference>
<organism evidence="2">
    <name type="scientific">marine sediment metagenome</name>
    <dbReference type="NCBI Taxonomy" id="412755"/>
    <lineage>
        <taxon>unclassified sequences</taxon>
        <taxon>metagenomes</taxon>
        <taxon>ecological metagenomes</taxon>
    </lineage>
</organism>
<accession>X0Z575</accession>